<dbReference type="Pfam" id="PF25209">
    <property type="entry name" value="Phage_capsid_4"/>
    <property type="match status" value="1"/>
</dbReference>
<accession>A0A9D0YRK8</accession>
<proteinExistence type="predicted"/>
<dbReference type="Proteomes" id="UP000886879">
    <property type="component" value="Unassembled WGS sequence"/>
</dbReference>
<dbReference type="AlphaFoldDB" id="A0A9D0YRK8"/>
<reference evidence="1" key="2">
    <citation type="journal article" date="2021" name="PeerJ">
        <title>Extensive microbial diversity within the chicken gut microbiome revealed by metagenomics and culture.</title>
        <authorList>
            <person name="Gilroy R."/>
            <person name="Ravi A."/>
            <person name="Getino M."/>
            <person name="Pursley I."/>
            <person name="Horton D.L."/>
            <person name="Alikhan N.F."/>
            <person name="Baker D."/>
            <person name="Gharbi K."/>
            <person name="Hall N."/>
            <person name="Watson M."/>
            <person name="Adriaenssens E.M."/>
            <person name="Foster-Nyarko E."/>
            <person name="Jarju S."/>
            <person name="Secka A."/>
            <person name="Antonio M."/>
            <person name="Oren A."/>
            <person name="Chaudhuri R.R."/>
            <person name="La Ragione R."/>
            <person name="Hildebrand F."/>
            <person name="Pallen M.J."/>
        </authorList>
    </citation>
    <scope>NUCLEOTIDE SEQUENCE</scope>
    <source>
        <strain evidence="1">ChiGjej2B2-12916</strain>
    </source>
</reference>
<comment type="caution">
    <text evidence="1">The sequence shown here is derived from an EMBL/GenBank/DDBJ whole genome shotgun (WGS) entry which is preliminary data.</text>
</comment>
<name>A0A9D0YRK8_9FIRM</name>
<dbReference type="EMBL" id="DVFO01000033">
    <property type="protein sequence ID" value="HIQ60653.1"/>
    <property type="molecule type" value="Genomic_DNA"/>
</dbReference>
<gene>
    <name evidence="1" type="ORF">IAD31_03535</name>
</gene>
<protein>
    <submittedName>
        <fullName evidence="1">Uncharacterized protein</fullName>
    </submittedName>
</protein>
<sequence>MKIIFSEGSGLNDSIYGKCQAPIRMFLEQRGEQFEQQSVLKDLFLMGKSENYGDLMTSMTAMSGFEPVGENGAYPMDGMQEGHQKLLVYETWKDSFAISAEMMEDSKVMDMKKQPAAFITSYNRTREMFGAALYGGAISGKATATFKGRNFDINSADGVTLFNTKHPGKVSKKEQSNKFSDAFSVDALGKMEAAMHLFRGDNDEILDVAPDTILIPESATLKKEVFAAIGADKEPTTSNNAFNYHYGRWNVIVWSYLNQFVTTSGTVPWVLMDSKYNQAYGGAVWNDRVKLAVRSTVDENTDANVWRGRSRFNATFNDWRFAAVGGIEGGTALPD</sequence>
<evidence type="ECO:0000313" key="2">
    <source>
        <dbReference type="Proteomes" id="UP000886879"/>
    </source>
</evidence>
<evidence type="ECO:0000313" key="1">
    <source>
        <dbReference type="EMBL" id="HIQ60653.1"/>
    </source>
</evidence>
<organism evidence="1 2">
    <name type="scientific">Candidatus Enterenecus faecium</name>
    <dbReference type="NCBI Taxonomy" id="2840780"/>
    <lineage>
        <taxon>Bacteria</taxon>
        <taxon>Bacillati</taxon>
        <taxon>Bacillota</taxon>
        <taxon>Clostridia</taxon>
        <taxon>Eubacteriales</taxon>
        <taxon>Candidatus Enterenecus</taxon>
    </lineage>
</organism>
<reference evidence="1" key="1">
    <citation type="submission" date="2020-10" db="EMBL/GenBank/DDBJ databases">
        <authorList>
            <person name="Gilroy R."/>
        </authorList>
    </citation>
    <scope>NUCLEOTIDE SEQUENCE</scope>
    <source>
        <strain evidence="1">ChiGjej2B2-12916</strain>
    </source>
</reference>